<comment type="subcellular location">
    <subcellularLocation>
        <location evidence="1">Membrane</location>
        <topology evidence="1">Multi-pass membrane protein</topology>
    </subcellularLocation>
</comment>
<dbReference type="EC" id="3.4.21.-" evidence="6"/>
<dbReference type="GO" id="GO:0009403">
    <property type="term" value="P:toxin biosynthetic process"/>
    <property type="evidence" value="ECO:0007669"/>
    <property type="project" value="InterPro"/>
</dbReference>
<evidence type="ECO:0000256" key="4">
    <source>
        <dbReference type="ARBA" id="ARBA00023136"/>
    </source>
</evidence>
<dbReference type="AlphaFoldDB" id="A0A5S9MWN0"/>
<dbReference type="PANTHER" id="PTHR45980">
    <property type="match status" value="1"/>
</dbReference>
<keyword evidence="6" id="KW-0378">Hydrolase</keyword>
<evidence type="ECO:0000256" key="5">
    <source>
        <dbReference type="SAM" id="Phobius"/>
    </source>
</evidence>
<keyword evidence="3 5" id="KW-1133">Transmembrane helix</keyword>
<dbReference type="SUPFAM" id="SSF50494">
    <property type="entry name" value="Trypsin-like serine proteases"/>
    <property type="match status" value="1"/>
</dbReference>
<sequence length="395" mass="40751">MTSSQWLDIAILAVALVAAISGWRSGAPGSLLALVGVVLGAVAGVLLAPYVVDRISGPRTQLFVTLFLILALVVIGEIAGVVLGRAVRGAIRNPTLRIFDSVVGVAVQLVLVLTAAWLLGTALTSSPQPNLAAAVRDSRVIAEVDAVAPNWLRSVPNRLSALWDTAGLHDVLKPFGPTDVAAVDAPDASLAESAVVGATRPSVVKVQGVAQSCQKVLEGSGFVVAPNRVMSNAHVVAGSESVTVEIDGQTYEAGVVSYDPDADISILDVPNLPSAPLQFAEGEAPPGADGIVMGYPGGGDFLATPSRVREVIELNGPDIYRATTVTREVYTIRGTVRQGNSGGPMINRSGKVLGVVFGAAVDDVDTGFVLTAEEVARQMARVGNVDRVPTGTCIN</sequence>
<dbReference type="PANTHER" id="PTHR45980:SF9">
    <property type="entry name" value="PROTEASE DO-LIKE 10, MITOCHONDRIAL-RELATED"/>
    <property type="match status" value="1"/>
</dbReference>
<evidence type="ECO:0000256" key="3">
    <source>
        <dbReference type="ARBA" id="ARBA00022989"/>
    </source>
</evidence>
<dbReference type="NCBIfam" id="NF033740">
    <property type="entry name" value="MarP_fam_protase"/>
    <property type="match status" value="1"/>
</dbReference>
<dbReference type="Pfam" id="PF02674">
    <property type="entry name" value="Colicin_V"/>
    <property type="match status" value="1"/>
</dbReference>
<evidence type="ECO:0000313" key="6">
    <source>
        <dbReference type="EMBL" id="CAA0081835.1"/>
    </source>
</evidence>
<dbReference type="OrthoDB" id="9766361at2"/>
<dbReference type="RefSeq" id="WP_159228717.1">
    <property type="nucleotide sequence ID" value="NZ_CACSIP010000001.1"/>
</dbReference>
<organism evidence="6 7">
    <name type="scientific">Mycolicibacterium vanbaalenii</name>
    <name type="common">Mycobacterium vanbaalenii</name>
    <dbReference type="NCBI Taxonomy" id="110539"/>
    <lineage>
        <taxon>Bacteria</taxon>
        <taxon>Bacillati</taxon>
        <taxon>Actinomycetota</taxon>
        <taxon>Actinomycetes</taxon>
        <taxon>Mycobacteriales</taxon>
        <taxon>Mycobacteriaceae</taxon>
        <taxon>Mycolicibacterium</taxon>
    </lineage>
</organism>
<dbReference type="GO" id="GO:0006508">
    <property type="term" value="P:proteolysis"/>
    <property type="evidence" value="ECO:0007669"/>
    <property type="project" value="UniProtKB-KW"/>
</dbReference>
<feature type="transmembrane region" description="Helical" evidence="5">
    <location>
        <begin position="98"/>
        <end position="119"/>
    </location>
</feature>
<evidence type="ECO:0000256" key="2">
    <source>
        <dbReference type="ARBA" id="ARBA00022692"/>
    </source>
</evidence>
<protein>
    <submittedName>
        <fullName evidence="6">Serine protease</fullName>
        <ecNumber evidence="6">3.4.21.-</ecNumber>
    </submittedName>
</protein>
<dbReference type="Gene3D" id="2.40.10.10">
    <property type="entry name" value="Trypsin-like serine proteases"/>
    <property type="match status" value="2"/>
</dbReference>
<feature type="transmembrane region" description="Helical" evidence="5">
    <location>
        <begin position="63"/>
        <end position="86"/>
    </location>
</feature>
<feature type="transmembrane region" description="Helical" evidence="5">
    <location>
        <begin position="6"/>
        <end position="23"/>
    </location>
</feature>
<dbReference type="InterPro" id="IPR047680">
    <property type="entry name" value="MarP-like"/>
</dbReference>
<dbReference type="GO" id="GO:0016020">
    <property type="term" value="C:membrane"/>
    <property type="evidence" value="ECO:0007669"/>
    <property type="project" value="UniProtKB-SubCell"/>
</dbReference>
<name>A0A5S9MWN0_MYCVN</name>
<evidence type="ECO:0000256" key="1">
    <source>
        <dbReference type="ARBA" id="ARBA00004141"/>
    </source>
</evidence>
<keyword evidence="4 5" id="KW-0472">Membrane</keyword>
<keyword evidence="7" id="KW-1185">Reference proteome</keyword>
<evidence type="ECO:0000313" key="7">
    <source>
        <dbReference type="Proteomes" id="UP000430146"/>
    </source>
</evidence>
<proteinExistence type="predicted"/>
<gene>
    <name evidence="6" type="ORF">AELLOGFF_00386</name>
</gene>
<reference evidence="6 7" key="1">
    <citation type="submission" date="2019-11" db="EMBL/GenBank/DDBJ databases">
        <authorList>
            <person name="Holert J."/>
        </authorList>
    </citation>
    <scope>NUCLEOTIDE SEQUENCE [LARGE SCALE GENOMIC DNA]</scope>
    <source>
        <strain evidence="6">BC8_1</strain>
    </source>
</reference>
<dbReference type="InterPro" id="IPR001940">
    <property type="entry name" value="Peptidase_S1C"/>
</dbReference>
<dbReference type="PRINTS" id="PR00834">
    <property type="entry name" value="PROTEASES2C"/>
</dbReference>
<dbReference type="Pfam" id="PF13365">
    <property type="entry name" value="Trypsin_2"/>
    <property type="match status" value="1"/>
</dbReference>
<dbReference type="GO" id="GO:0004252">
    <property type="term" value="F:serine-type endopeptidase activity"/>
    <property type="evidence" value="ECO:0007669"/>
    <property type="project" value="InterPro"/>
</dbReference>
<accession>A0A5S9MWN0</accession>
<keyword evidence="2 5" id="KW-0812">Transmembrane</keyword>
<dbReference type="EMBL" id="CACSIP010000001">
    <property type="protein sequence ID" value="CAA0081835.1"/>
    <property type="molecule type" value="Genomic_DNA"/>
</dbReference>
<dbReference type="Proteomes" id="UP000430146">
    <property type="component" value="Unassembled WGS sequence"/>
</dbReference>
<dbReference type="InterPro" id="IPR003825">
    <property type="entry name" value="Colicin-V_CvpA"/>
</dbReference>
<feature type="transmembrane region" description="Helical" evidence="5">
    <location>
        <begin position="30"/>
        <end position="51"/>
    </location>
</feature>
<keyword evidence="6" id="KW-0645">Protease</keyword>
<dbReference type="InterPro" id="IPR043504">
    <property type="entry name" value="Peptidase_S1_PA_chymotrypsin"/>
</dbReference>
<dbReference type="InterPro" id="IPR009003">
    <property type="entry name" value="Peptidase_S1_PA"/>
</dbReference>